<evidence type="ECO:0000256" key="1">
    <source>
        <dbReference type="ARBA" id="ARBA00004815"/>
    </source>
</evidence>
<dbReference type="GeneID" id="30987818"/>
<dbReference type="EMBL" id="KV453943">
    <property type="protein sequence ID" value="ODV71249.1"/>
    <property type="molecule type" value="Genomic_DNA"/>
</dbReference>
<dbReference type="EMBL" id="KV453937">
    <property type="protein sequence ID" value="ODV71843.1"/>
    <property type="molecule type" value="Genomic_DNA"/>
</dbReference>
<sequence>MSQGTLYVGEYARCFLVKGLVEFYNLDVTVAAKDAAYEKNFPLAKYPAFLGPKGYKLTEAIAVVLYLLSLTDDKSLLGKNEKEYAQIIRWLSFANSEWLPTAVKAFGPIIGKVPYNKKQVTDATAYLEQLAAVLEARLSEFTYLVGERLSIADLYTASVSYRAFQYLFGSEWRAAHPAITRWFSTVTAHPTLAKTFADFQFIEKPVEYVAPKKEKKEAAPKKEKKEAAPKAAAEEPAAAPAEEKKPKHPLELLGKSTKFNLDEWKRTYSNEETRETALPWFWEHYDPTEWSLWRVDYKYNDELTLTFMSNNLLGGFFNRLSGSTKYLFGSGVVYGENNNNGIVAVFLVRGDKHEPAFDVAPDWESYTFSQLDATKPEDKEFVEDVFAWDKPLLINGEKREIADGKVFK</sequence>
<keyword evidence="12" id="KW-1185">Reference proteome</keyword>
<dbReference type="PANTHER" id="PTHR43986">
    <property type="entry name" value="ELONGATION FACTOR 1-GAMMA"/>
    <property type="match status" value="1"/>
</dbReference>
<dbReference type="SMART" id="SM01183">
    <property type="entry name" value="EF1G"/>
    <property type="match status" value="1"/>
</dbReference>
<accession>A0A1E4RVD7</accession>
<dbReference type="SUPFAM" id="SSF89942">
    <property type="entry name" value="eEF1-gamma domain"/>
    <property type="match status" value="1"/>
</dbReference>
<dbReference type="SUPFAM" id="SSF47616">
    <property type="entry name" value="GST C-terminal domain-like"/>
    <property type="match status" value="1"/>
</dbReference>
<evidence type="ECO:0000256" key="4">
    <source>
        <dbReference type="PROSITE-ProRule" id="PRU00519"/>
    </source>
</evidence>
<dbReference type="PROSITE" id="PS50040">
    <property type="entry name" value="EF1G_C"/>
    <property type="match status" value="1"/>
</dbReference>
<evidence type="ECO:0000313" key="12">
    <source>
        <dbReference type="Proteomes" id="UP000094389"/>
    </source>
</evidence>
<dbReference type="AlphaFoldDB" id="A0A1E4RVD7"/>
<dbReference type="GO" id="GO:0005634">
    <property type="term" value="C:nucleus"/>
    <property type="evidence" value="ECO:0007669"/>
    <property type="project" value="TreeGrafter"/>
</dbReference>
<dbReference type="InterPro" id="IPR036249">
    <property type="entry name" value="Thioredoxin-like_sf"/>
</dbReference>
<evidence type="ECO:0000256" key="2">
    <source>
        <dbReference type="ARBA" id="ARBA00022768"/>
    </source>
</evidence>
<dbReference type="Gene3D" id="1.20.1050.10">
    <property type="match status" value="1"/>
</dbReference>
<dbReference type="SUPFAM" id="SSF52833">
    <property type="entry name" value="Thioredoxin-like"/>
    <property type="match status" value="1"/>
</dbReference>
<reference evidence="11" key="2">
    <citation type="journal article" date="2015" name="J. Biotechnol.">
        <title>The structure of the Cyberlindnera jadinii genome and its relation to Candida utilis analyzed by the occurrence of single nucleotide polymorphisms.</title>
        <authorList>
            <person name="Rupp O."/>
            <person name="Brinkrolf K."/>
            <person name="Buerth C."/>
            <person name="Kunigo M."/>
            <person name="Schneider J."/>
            <person name="Jaenicke S."/>
            <person name="Goesmann A."/>
            <person name="Puehler A."/>
            <person name="Jaeger K.-E."/>
            <person name="Ernst J.F."/>
        </authorList>
    </citation>
    <scope>NUCLEOTIDE SEQUENCE [LARGE SCALE GENOMIC DNA]</scope>
    <source>
        <strain evidence="11">ATCC 18201 / CBS 1600 / BCRC 20928 / JCM 3617 / NBRC 0987 / NRRL Y-1542</strain>
    </source>
</reference>
<dbReference type="EMBL" id="CDQK01000005">
    <property type="protein sequence ID" value="CEP23856.1"/>
    <property type="molecule type" value="Genomic_DNA"/>
</dbReference>
<dbReference type="Gene3D" id="3.30.70.1010">
    <property type="entry name" value="Translation elongation factor EF1B, gamma chain, conserved domain"/>
    <property type="match status" value="1"/>
</dbReference>
<dbReference type="InterPro" id="IPR040079">
    <property type="entry name" value="Glutathione_S-Trfase"/>
</dbReference>
<dbReference type="PROSITE" id="PS50405">
    <property type="entry name" value="GST_CTER"/>
    <property type="match status" value="1"/>
</dbReference>
<dbReference type="Pfam" id="PF00647">
    <property type="entry name" value="EF1G"/>
    <property type="match status" value="1"/>
</dbReference>
<dbReference type="Pfam" id="PF00043">
    <property type="entry name" value="GST_C"/>
    <property type="match status" value="1"/>
</dbReference>
<dbReference type="OMA" id="VPCCERI"/>
<evidence type="ECO:0000313" key="10">
    <source>
        <dbReference type="EMBL" id="ODV71843.1"/>
    </source>
</evidence>
<evidence type="ECO:0000259" key="6">
    <source>
        <dbReference type="PROSITE" id="PS50040"/>
    </source>
</evidence>
<proteinExistence type="predicted"/>
<feature type="region of interest" description="Disordered" evidence="5">
    <location>
        <begin position="212"/>
        <end position="247"/>
    </location>
</feature>
<evidence type="ECO:0000256" key="5">
    <source>
        <dbReference type="SAM" id="MobiDB-lite"/>
    </source>
</evidence>
<dbReference type="InterPro" id="IPR004045">
    <property type="entry name" value="Glutathione_S-Trfase_N"/>
</dbReference>
<dbReference type="Proteomes" id="UP000038830">
    <property type="component" value="Unassembled WGS sequence"/>
</dbReference>
<evidence type="ECO:0000259" key="7">
    <source>
        <dbReference type="PROSITE" id="PS50405"/>
    </source>
</evidence>
<dbReference type="GO" id="GO:0005085">
    <property type="term" value="F:guanyl-nucleotide exchange factor activity"/>
    <property type="evidence" value="ECO:0007669"/>
    <property type="project" value="UniProtKB-ARBA"/>
</dbReference>
<dbReference type="STRING" id="983966.A0A1E4RVD7"/>
<dbReference type="InterPro" id="IPR010987">
    <property type="entry name" value="Glutathione-S-Trfase_C-like"/>
</dbReference>
<dbReference type="InterPro" id="IPR036282">
    <property type="entry name" value="Glutathione-S-Trfase_C_sf"/>
</dbReference>
<dbReference type="FunFam" id="1.20.1050.10:FF:000006">
    <property type="entry name" value="Elongation factor 1 gamma"/>
    <property type="match status" value="1"/>
</dbReference>
<reference evidence="9 12" key="3">
    <citation type="journal article" date="2016" name="Proc. Natl. Acad. Sci. U.S.A.">
        <title>Comparative genomics of biotechnologically important yeasts.</title>
        <authorList>
            <person name="Riley R."/>
            <person name="Haridas S."/>
            <person name="Wolfe K.H."/>
            <person name="Lopes M.R."/>
            <person name="Hittinger C.T."/>
            <person name="Goeker M."/>
            <person name="Salamov A.A."/>
            <person name="Wisecaver J.H."/>
            <person name="Long T.M."/>
            <person name="Calvey C.H."/>
            <person name="Aerts A.L."/>
            <person name="Barry K.W."/>
            <person name="Choi C."/>
            <person name="Clum A."/>
            <person name="Coughlan A.Y."/>
            <person name="Deshpande S."/>
            <person name="Douglass A.P."/>
            <person name="Hanson S.J."/>
            <person name="Klenk H.-P."/>
            <person name="LaButti K.M."/>
            <person name="Lapidus A."/>
            <person name="Lindquist E.A."/>
            <person name="Lipzen A.M."/>
            <person name="Meier-Kolthoff J.P."/>
            <person name="Ohm R.A."/>
            <person name="Otillar R.P."/>
            <person name="Pangilinan J.L."/>
            <person name="Peng Y."/>
            <person name="Rokas A."/>
            <person name="Rosa C.A."/>
            <person name="Scheuner C."/>
            <person name="Sibirny A.A."/>
            <person name="Slot J.C."/>
            <person name="Stielow J.B."/>
            <person name="Sun H."/>
            <person name="Kurtzman C.P."/>
            <person name="Blackwell M."/>
            <person name="Grigoriev I.V."/>
            <person name="Jeffries T.W."/>
        </authorList>
    </citation>
    <scope>NUCLEOTIDE SEQUENCE [LARGE SCALE GENOMIC DNA]</scope>
    <source>
        <strain evidence="12">ATCC 18201 / CBS 1600 / BCRC 20928 / JCM 3617 / NBRC 0987 / NRRL Y-1542</strain>
        <strain evidence="9">NRRL Y-1542</strain>
    </source>
</reference>
<dbReference type="PANTHER" id="PTHR43986:SF1">
    <property type="entry name" value="ELONGATION FACTOR 1-GAMMA"/>
    <property type="match status" value="1"/>
</dbReference>
<dbReference type="Pfam" id="PF02798">
    <property type="entry name" value="GST_N"/>
    <property type="match status" value="1"/>
</dbReference>
<dbReference type="CDD" id="cd03181">
    <property type="entry name" value="GST_C_EF1Bgamma_like"/>
    <property type="match status" value="1"/>
</dbReference>
<evidence type="ECO:0000313" key="9">
    <source>
        <dbReference type="EMBL" id="ODV71249.1"/>
    </source>
</evidence>
<reference evidence="8" key="1">
    <citation type="submission" date="2014-12" db="EMBL/GenBank/DDBJ databases">
        <authorList>
            <person name="Jaenicke S."/>
        </authorList>
    </citation>
    <scope>NUCLEOTIDE SEQUENCE [LARGE SCALE GENOMIC DNA]</scope>
    <source>
        <strain evidence="8">CBS1600</strain>
    </source>
</reference>
<protein>
    <submittedName>
        <fullName evidence="9">EF1G-domain-containing protein</fullName>
    </submittedName>
    <submittedName>
        <fullName evidence="8">K03233 elongation factor EF-1 gamma subunit</fullName>
    </submittedName>
</protein>
<accession>A0A0H5C6X2</accession>
<dbReference type="OrthoDB" id="249703at2759"/>
<dbReference type="GO" id="GO:0003746">
    <property type="term" value="F:translation elongation factor activity"/>
    <property type="evidence" value="ECO:0007669"/>
    <property type="project" value="UniProtKB-UniRule"/>
</dbReference>
<evidence type="ECO:0000313" key="11">
    <source>
        <dbReference type="Proteomes" id="UP000038830"/>
    </source>
</evidence>
<feature type="compositionally biased region" description="Basic and acidic residues" evidence="5">
    <location>
        <begin position="212"/>
        <end position="228"/>
    </location>
</feature>
<dbReference type="InterPro" id="IPR050802">
    <property type="entry name" value="EF-GSTs"/>
</dbReference>
<evidence type="ECO:0000256" key="3">
    <source>
        <dbReference type="ARBA" id="ARBA00022917"/>
    </source>
</evidence>
<dbReference type="FunFam" id="3.40.30.10:FF:000142">
    <property type="entry name" value="Elongation factor 1 gamma"/>
    <property type="match status" value="1"/>
</dbReference>
<keyword evidence="3 4" id="KW-0648">Protein biosynthesis</keyword>
<feature type="domain" description="EF-1-gamma C-terminal" evidence="6">
    <location>
        <begin position="246"/>
        <end position="408"/>
    </location>
</feature>
<name>A0A1E4RVD7_CYBJN</name>
<keyword evidence="2 4" id="KW-0251">Elongation factor</keyword>
<dbReference type="SFLD" id="SFLDS00019">
    <property type="entry name" value="Glutathione_Transferase_(cytos"/>
    <property type="match status" value="1"/>
</dbReference>
<dbReference type="FunFam" id="3.30.70.1010:FF:000001">
    <property type="entry name" value="Elongation factor 1-gamma 1"/>
    <property type="match status" value="1"/>
</dbReference>
<dbReference type="RefSeq" id="XP_020068882.1">
    <property type="nucleotide sequence ID" value="XM_020213422.1"/>
</dbReference>
<dbReference type="Gene3D" id="3.40.30.10">
    <property type="entry name" value="Glutaredoxin"/>
    <property type="match status" value="1"/>
</dbReference>
<organism evidence="9 12">
    <name type="scientific">Cyberlindnera jadinii (strain ATCC 18201 / CBS 1600 / BCRC 20928 / JCM 3617 / NBRC 0987 / NRRL Y-1542)</name>
    <name type="common">Torula yeast</name>
    <name type="synonym">Candida utilis</name>
    <dbReference type="NCBI Taxonomy" id="983966"/>
    <lineage>
        <taxon>Eukaryota</taxon>
        <taxon>Fungi</taxon>
        <taxon>Dikarya</taxon>
        <taxon>Ascomycota</taxon>
        <taxon>Saccharomycotina</taxon>
        <taxon>Saccharomycetes</taxon>
        <taxon>Phaffomycetales</taxon>
        <taxon>Phaffomycetaceae</taxon>
        <taxon>Cyberlindnera</taxon>
    </lineage>
</organism>
<gene>
    <name evidence="8" type="primary">TEF4</name>
    <name evidence="8" type="ORF">BN1211_4527</name>
    <name evidence="9" type="ORF">CYBJADRAFT_143950</name>
    <name evidence="10" type="ORF">CYBJADRAFT_153831</name>
</gene>
<dbReference type="Proteomes" id="UP000094389">
    <property type="component" value="Unassembled WGS sequence"/>
</dbReference>
<dbReference type="InterPro" id="IPR004046">
    <property type="entry name" value="GST_C"/>
</dbReference>
<feature type="compositionally biased region" description="Low complexity" evidence="5">
    <location>
        <begin position="229"/>
        <end position="240"/>
    </location>
</feature>
<dbReference type="GO" id="GO:0005737">
    <property type="term" value="C:cytoplasm"/>
    <property type="evidence" value="ECO:0007669"/>
    <property type="project" value="TreeGrafter"/>
</dbReference>
<dbReference type="InterPro" id="IPR036433">
    <property type="entry name" value="EF1B_G_C_sf"/>
</dbReference>
<evidence type="ECO:0000313" key="8">
    <source>
        <dbReference type="EMBL" id="CEP23856.1"/>
    </source>
</evidence>
<feature type="domain" description="GST C-terminal" evidence="7">
    <location>
        <begin position="80"/>
        <end position="206"/>
    </location>
</feature>
<comment type="pathway">
    <text evidence="1">Protein biosynthesis; polypeptide chain elongation.</text>
</comment>
<dbReference type="InterPro" id="IPR001662">
    <property type="entry name" value="EF1B_G_C"/>
</dbReference>